<evidence type="ECO:0000256" key="2">
    <source>
        <dbReference type="SAM" id="SignalP"/>
    </source>
</evidence>
<reference evidence="3" key="1">
    <citation type="submission" date="2020-12" db="EMBL/GenBank/DDBJ databases">
        <title>Geomonas sp. Red875, isolated from river sediment.</title>
        <authorList>
            <person name="Xu Z."/>
            <person name="Zhang Z."/>
            <person name="Masuda Y."/>
            <person name="Itoh H."/>
            <person name="Senoo K."/>
        </authorList>
    </citation>
    <scope>NUCLEOTIDE SEQUENCE</scope>
    <source>
        <strain evidence="3">Red875</strain>
    </source>
</reference>
<dbReference type="EMBL" id="JAEMHM010000014">
    <property type="protein sequence ID" value="MBJ6726473.1"/>
    <property type="molecule type" value="Genomic_DNA"/>
</dbReference>
<organism evidence="3 4">
    <name type="scientific">Geomesophilobacter sediminis</name>
    <dbReference type="NCBI Taxonomy" id="2798584"/>
    <lineage>
        <taxon>Bacteria</taxon>
        <taxon>Pseudomonadati</taxon>
        <taxon>Thermodesulfobacteriota</taxon>
        <taxon>Desulfuromonadia</taxon>
        <taxon>Geobacterales</taxon>
        <taxon>Geobacteraceae</taxon>
        <taxon>Geomesophilobacter</taxon>
    </lineage>
</organism>
<evidence type="ECO:0000313" key="3">
    <source>
        <dbReference type="EMBL" id="MBJ6726473.1"/>
    </source>
</evidence>
<keyword evidence="4" id="KW-1185">Reference proteome</keyword>
<gene>
    <name evidence="3" type="ORF">JFN93_17315</name>
</gene>
<keyword evidence="2" id="KW-0732">Signal</keyword>
<proteinExistence type="predicted"/>
<feature type="chain" id="PRO_5035247160" description="DUF4124 domain-containing protein" evidence="2">
    <location>
        <begin position="20"/>
        <end position="151"/>
    </location>
</feature>
<evidence type="ECO:0008006" key="5">
    <source>
        <dbReference type="Google" id="ProtNLM"/>
    </source>
</evidence>
<sequence>MRRALALSLLLVTVSTASAEIFTWTDRGIRHYTNSIHEVPARFRSRVKVLDVPTGKKLNPTAAQLAGQTQPDQPGGQSAAAAAPAPTLPAPVPVATPAPAGTATAAAPAPAPAAQAAPTRVPAVPYPVSTPTAAQQARRARHHPPGGSREE</sequence>
<evidence type="ECO:0000313" key="4">
    <source>
        <dbReference type="Proteomes" id="UP000636888"/>
    </source>
</evidence>
<dbReference type="AlphaFoldDB" id="A0A8J7JF48"/>
<feature type="compositionally biased region" description="Polar residues" evidence="1">
    <location>
        <begin position="66"/>
        <end position="76"/>
    </location>
</feature>
<protein>
    <recommendedName>
        <fullName evidence="5">DUF4124 domain-containing protein</fullName>
    </recommendedName>
</protein>
<feature type="region of interest" description="Disordered" evidence="1">
    <location>
        <begin position="59"/>
        <end position="151"/>
    </location>
</feature>
<feature type="signal peptide" evidence="2">
    <location>
        <begin position="1"/>
        <end position="19"/>
    </location>
</feature>
<feature type="compositionally biased region" description="Pro residues" evidence="1">
    <location>
        <begin position="86"/>
        <end position="96"/>
    </location>
</feature>
<evidence type="ECO:0000256" key="1">
    <source>
        <dbReference type="SAM" id="MobiDB-lite"/>
    </source>
</evidence>
<feature type="compositionally biased region" description="Low complexity" evidence="1">
    <location>
        <begin position="97"/>
        <end position="123"/>
    </location>
</feature>
<comment type="caution">
    <text evidence="3">The sequence shown here is derived from an EMBL/GenBank/DDBJ whole genome shotgun (WGS) entry which is preliminary data.</text>
</comment>
<dbReference type="RefSeq" id="WP_199385388.1">
    <property type="nucleotide sequence ID" value="NZ_JAEMHM010000014.1"/>
</dbReference>
<name>A0A8J7JF48_9BACT</name>
<dbReference type="Proteomes" id="UP000636888">
    <property type="component" value="Unassembled WGS sequence"/>
</dbReference>
<accession>A0A8J7JF48</accession>